<feature type="binding site" evidence="9">
    <location>
        <position position="484"/>
    </location>
    <ligand>
        <name>ATP</name>
        <dbReference type="ChEBI" id="CHEBI:30616"/>
    </ligand>
</feature>
<dbReference type="PANTHER" id="PTHR24363:SF0">
    <property type="entry name" value="SERINE_THREONINE KINASE LIKE DOMAIN CONTAINING 1"/>
    <property type="match status" value="1"/>
</dbReference>
<dbReference type="SMART" id="SM00220">
    <property type="entry name" value="S_TKc"/>
    <property type="match status" value="1"/>
</dbReference>
<evidence type="ECO:0000256" key="6">
    <source>
        <dbReference type="ARBA" id="ARBA00022840"/>
    </source>
</evidence>
<evidence type="ECO:0000256" key="8">
    <source>
        <dbReference type="ARBA" id="ARBA00048679"/>
    </source>
</evidence>
<accession>B8HTM7</accession>
<feature type="transmembrane region" description="Helical" evidence="10">
    <location>
        <begin position="322"/>
        <end position="344"/>
    </location>
</feature>
<evidence type="ECO:0000256" key="5">
    <source>
        <dbReference type="ARBA" id="ARBA00022777"/>
    </source>
</evidence>
<dbReference type="SUPFAM" id="SSF56112">
    <property type="entry name" value="Protein kinase-like (PK-like)"/>
    <property type="match status" value="1"/>
</dbReference>
<dbReference type="eggNOG" id="COG4252">
    <property type="taxonomic scope" value="Bacteria"/>
</dbReference>
<proteinExistence type="predicted"/>
<dbReference type="Pfam" id="PF00069">
    <property type="entry name" value="Pkinase"/>
    <property type="match status" value="1"/>
</dbReference>
<evidence type="ECO:0000256" key="10">
    <source>
        <dbReference type="SAM" id="Phobius"/>
    </source>
</evidence>
<dbReference type="EC" id="2.7.11.1" evidence="1"/>
<dbReference type="SMART" id="SM01080">
    <property type="entry name" value="CHASE2"/>
    <property type="match status" value="1"/>
</dbReference>
<evidence type="ECO:0000259" key="11">
    <source>
        <dbReference type="PROSITE" id="PS50011"/>
    </source>
</evidence>
<evidence type="ECO:0000256" key="1">
    <source>
        <dbReference type="ARBA" id="ARBA00012513"/>
    </source>
</evidence>
<keyword evidence="6 9" id="KW-0067">ATP-binding</keyword>
<dbReference type="GO" id="GO:0004674">
    <property type="term" value="F:protein serine/threonine kinase activity"/>
    <property type="evidence" value="ECO:0007669"/>
    <property type="project" value="UniProtKB-KW"/>
</dbReference>
<keyword evidence="10" id="KW-0812">Transmembrane</keyword>
<dbReference type="Gene3D" id="3.30.200.20">
    <property type="entry name" value="Phosphorylase Kinase, domain 1"/>
    <property type="match status" value="1"/>
</dbReference>
<dbReference type="PANTHER" id="PTHR24363">
    <property type="entry name" value="SERINE/THREONINE PROTEIN KINASE"/>
    <property type="match status" value="1"/>
</dbReference>
<evidence type="ECO:0000256" key="3">
    <source>
        <dbReference type="ARBA" id="ARBA00022679"/>
    </source>
</evidence>
<comment type="catalytic activity">
    <reaction evidence="8">
        <text>L-seryl-[protein] + ATP = O-phospho-L-seryl-[protein] + ADP + H(+)</text>
        <dbReference type="Rhea" id="RHEA:17989"/>
        <dbReference type="Rhea" id="RHEA-COMP:9863"/>
        <dbReference type="Rhea" id="RHEA-COMP:11604"/>
        <dbReference type="ChEBI" id="CHEBI:15378"/>
        <dbReference type="ChEBI" id="CHEBI:29999"/>
        <dbReference type="ChEBI" id="CHEBI:30616"/>
        <dbReference type="ChEBI" id="CHEBI:83421"/>
        <dbReference type="ChEBI" id="CHEBI:456216"/>
        <dbReference type="EC" id="2.7.11.1"/>
    </reaction>
</comment>
<dbReference type="Gene3D" id="1.10.510.10">
    <property type="entry name" value="Transferase(Phosphotransferase) domain 1"/>
    <property type="match status" value="1"/>
</dbReference>
<dbReference type="CDD" id="cd14014">
    <property type="entry name" value="STKc_PknB_like"/>
    <property type="match status" value="1"/>
</dbReference>
<dbReference type="Pfam" id="PF05226">
    <property type="entry name" value="CHASE2"/>
    <property type="match status" value="1"/>
</dbReference>
<comment type="catalytic activity">
    <reaction evidence="7">
        <text>L-threonyl-[protein] + ATP = O-phospho-L-threonyl-[protein] + ADP + H(+)</text>
        <dbReference type="Rhea" id="RHEA:46608"/>
        <dbReference type="Rhea" id="RHEA-COMP:11060"/>
        <dbReference type="Rhea" id="RHEA-COMP:11605"/>
        <dbReference type="ChEBI" id="CHEBI:15378"/>
        <dbReference type="ChEBI" id="CHEBI:30013"/>
        <dbReference type="ChEBI" id="CHEBI:30616"/>
        <dbReference type="ChEBI" id="CHEBI:61977"/>
        <dbReference type="ChEBI" id="CHEBI:456216"/>
        <dbReference type="EC" id="2.7.11.1"/>
    </reaction>
</comment>
<name>B8HTM7_CYAP4</name>
<organism evidence="12">
    <name type="scientific">Cyanothece sp. (strain PCC 7425 / ATCC 29141)</name>
    <dbReference type="NCBI Taxonomy" id="395961"/>
    <lineage>
        <taxon>Bacteria</taxon>
        <taxon>Bacillati</taxon>
        <taxon>Cyanobacteriota</taxon>
        <taxon>Cyanophyceae</taxon>
        <taxon>Gomontiellales</taxon>
        <taxon>Cyanothecaceae</taxon>
        <taxon>Cyanothece</taxon>
    </lineage>
</organism>
<dbReference type="GO" id="GO:0005524">
    <property type="term" value="F:ATP binding"/>
    <property type="evidence" value="ECO:0007669"/>
    <property type="project" value="UniProtKB-UniRule"/>
</dbReference>
<evidence type="ECO:0000256" key="2">
    <source>
        <dbReference type="ARBA" id="ARBA00022527"/>
    </source>
</evidence>
<feature type="domain" description="Protein kinase" evidence="11">
    <location>
        <begin position="453"/>
        <end position="717"/>
    </location>
</feature>
<evidence type="ECO:0000256" key="9">
    <source>
        <dbReference type="PROSITE-ProRule" id="PRU10141"/>
    </source>
</evidence>
<keyword evidence="2 12" id="KW-0723">Serine/threonine-protein kinase</keyword>
<dbReference type="InterPro" id="IPR007890">
    <property type="entry name" value="CHASE2"/>
</dbReference>
<dbReference type="STRING" id="395961.Cyan7425_3789"/>
<dbReference type="HOGENOM" id="CLU_013805_0_0_3"/>
<keyword evidence="4 9" id="KW-0547">Nucleotide-binding</keyword>
<keyword evidence="3" id="KW-0808">Transferase</keyword>
<keyword evidence="5 12" id="KW-0418">Kinase</keyword>
<dbReference type="PROSITE" id="PS50011">
    <property type="entry name" value="PROTEIN_KINASE_DOM"/>
    <property type="match status" value="1"/>
</dbReference>
<dbReference type="InterPro" id="IPR000719">
    <property type="entry name" value="Prot_kinase_dom"/>
</dbReference>
<feature type="transmembrane region" description="Helical" evidence="10">
    <location>
        <begin position="351"/>
        <end position="371"/>
    </location>
</feature>
<dbReference type="eggNOG" id="COG0515">
    <property type="taxonomic scope" value="Bacteria"/>
</dbReference>
<keyword evidence="10" id="KW-1133">Transmembrane helix</keyword>
<gene>
    <name evidence="12" type="ordered locus">Cyan7425_3789</name>
</gene>
<dbReference type="InterPro" id="IPR017441">
    <property type="entry name" value="Protein_kinase_ATP_BS"/>
</dbReference>
<reference evidence="12" key="1">
    <citation type="submission" date="2009-01" db="EMBL/GenBank/DDBJ databases">
        <title>Complete sequence of chromosome Cyanothece sp. PCC 7425.</title>
        <authorList>
            <consortium name="US DOE Joint Genome Institute"/>
            <person name="Lucas S."/>
            <person name="Copeland A."/>
            <person name="Lapidus A."/>
            <person name="Glavina del Rio T."/>
            <person name="Dalin E."/>
            <person name="Tice H."/>
            <person name="Bruce D."/>
            <person name="Goodwin L."/>
            <person name="Pitluck S."/>
            <person name="Sims D."/>
            <person name="Meineke L."/>
            <person name="Brettin T."/>
            <person name="Detter J.C."/>
            <person name="Han C."/>
            <person name="Larimer F."/>
            <person name="Land M."/>
            <person name="Hauser L."/>
            <person name="Kyrpides N."/>
            <person name="Ovchinnikova G."/>
            <person name="Liberton M."/>
            <person name="Stoeckel J."/>
            <person name="Banerjee A."/>
            <person name="Singh A."/>
            <person name="Page L."/>
            <person name="Sato H."/>
            <person name="Zhao L."/>
            <person name="Sherman L."/>
            <person name="Pakrasi H."/>
            <person name="Richardson P."/>
        </authorList>
    </citation>
    <scope>NUCLEOTIDE SEQUENCE</scope>
    <source>
        <strain evidence="12">PCC 7425</strain>
    </source>
</reference>
<evidence type="ECO:0000256" key="7">
    <source>
        <dbReference type="ARBA" id="ARBA00047899"/>
    </source>
</evidence>
<dbReference type="EMBL" id="CP001344">
    <property type="protein sequence ID" value="ACL46108.1"/>
    <property type="molecule type" value="Genomic_DNA"/>
</dbReference>
<dbReference type="AlphaFoldDB" id="B8HTM7"/>
<evidence type="ECO:0000313" key="12">
    <source>
        <dbReference type="EMBL" id="ACL46108.1"/>
    </source>
</evidence>
<protein>
    <recommendedName>
        <fullName evidence="1">non-specific serine/threonine protein kinase</fullName>
        <ecNumber evidence="1">2.7.11.1</ecNumber>
    </recommendedName>
</protein>
<feature type="transmembrane region" description="Helical" evidence="10">
    <location>
        <begin position="377"/>
        <end position="397"/>
    </location>
</feature>
<dbReference type="InterPro" id="IPR011009">
    <property type="entry name" value="Kinase-like_dom_sf"/>
</dbReference>
<keyword evidence="10" id="KW-0472">Membrane</keyword>
<sequence>MIVPLPRQLKNSLTKFTHPVILTTLAVTTLILGARQLGGLQTLELSAYDQLVRLRPDPGPDQRLLTVLITEEDIQRQGWPLSDQKLDRAFARLEQARPRIIGLDLYRDLPVEPGNAQLSRRFQTSDRIIAVCKVQEGDRPAVAPPPTLRPEQVGFADIPIDLDGIVRRNLYYLDQPEGKCSTPISLSLQLALHYLAAQGIEPEATDQGLKLGQTVLKPLEKSSGGYRNLDARGYQILLNYRSGLNSTPTVTLTDLLAGKVDPKLIRDRAVLIGVSAPSLRDVFLTPFSQGQQENQPMPGVVVHAQMTSQLLSIALAQQSLIWVWPGWGENLWIIAWIGLAAGLVWRIRRPLLLIGVELALVGGVGLIGWLVFTQSGWIPLVPPVLGILTASIGLVFYQSYRTQQEQQQVLQQVREQEQAIASLQLILQNTATPPPTPEPAIIDPLDTLLAGRYRVTKVLGRGGFGQTYLAEDRQRPGKPICVVKQLRPARQDPPFLKLARRLFDAEAGILEKLGRHKQIPQLLAYFEDNQNFYLVQEYIRGPSLSQELGKPLPPEQVVSILKDVLEVLVFIHSFNVIHRDIKPDNILRRKPDNTLVLIDFGAVKQMRPPLEQEGIQPEENKTVVIGTYGYAPAEQLAGQPVLNSDIYALGMIGIQALTAVQPLHLPRDPQTGELRWQDQTQVDQRLATILNKMVRYHFRDRYQSAVEVLKDLAQLGG</sequence>
<dbReference type="KEGG" id="cyn:Cyan7425_3789"/>
<evidence type="ECO:0000256" key="4">
    <source>
        <dbReference type="ARBA" id="ARBA00022741"/>
    </source>
</evidence>
<dbReference type="PROSITE" id="PS00107">
    <property type="entry name" value="PROTEIN_KINASE_ATP"/>
    <property type="match status" value="1"/>
</dbReference>